<evidence type="ECO:0000313" key="8">
    <source>
        <dbReference type="EMBL" id="TKY88125.1"/>
    </source>
</evidence>
<proteinExistence type="predicted"/>
<evidence type="ECO:0000256" key="1">
    <source>
        <dbReference type="ARBA" id="ARBA00004141"/>
    </source>
</evidence>
<feature type="transmembrane region" description="Helical" evidence="6">
    <location>
        <begin position="532"/>
        <end position="552"/>
    </location>
</feature>
<accession>A0A4U7KU22</accession>
<comment type="subcellular location">
    <subcellularLocation>
        <location evidence="1">Membrane</location>
        <topology evidence="1">Multi-pass membrane protein</topology>
    </subcellularLocation>
</comment>
<evidence type="ECO:0000256" key="4">
    <source>
        <dbReference type="ARBA" id="ARBA00023136"/>
    </source>
</evidence>
<organism evidence="8 9">
    <name type="scientific">Sporisorium graminicola</name>
    <dbReference type="NCBI Taxonomy" id="280036"/>
    <lineage>
        <taxon>Eukaryota</taxon>
        <taxon>Fungi</taxon>
        <taxon>Dikarya</taxon>
        <taxon>Basidiomycota</taxon>
        <taxon>Ustilaginomycotina</taxon>
        <taxon>Ustilaginomycetes</taxon>
        <taxon>Ustilaginales</taxon>
        <taxon>Ustilaginaceae</taxon>
        <taxon>Sporisorium</taxon>
    </lineage>
</organism>
<keyword evidence="4 6" id="KW-0472">Membrane</keyword>
<feature type="transmembrane region" description="Helical" evidence="6">
    <location>
        <begin position="36"/>
        <end position="54"/>
    </location>
</feature>
<feature type="transmembrane region" description="Helical" evidence="6">
    <location>
        <begin position="479"/>
        <end position="500"/>
    </location>
</feature>
<feature type="transmembrane region" description="Helical" evidence="6">
    <location>
        <begin position="413"/>
        <end position="429"/>
    </location>
</feature>
<keyword evidence="9" id="KW-1185">Reference proteome</keyword>
<keyword evidence="3 6" id="KW-1133">Transmembrane helix</keyword>
<dbReference type="RefSeq" id="XP_029740110.1">
    <property type="nucleotide sequence ID" value="XM_029883433.1"/>
</dbReference>
<keyword evidence="2 6" id="KW-0812">Transmembrane</keyword>
<sequence length="622" mass="65727">MVDNTSAYIAAGQPSGSRSGTDDTQSHRRRKSYMQGLLLLLIVVVLWTASNFLTNALLTTGGYDKPFFVTYANTSSFALYLVPYLVSSRLRRRWSNASAVKQKYTRLPQHDLEGSAAASQAADIASDKDELPKWLKTLGFDVPTVTADETTERVVATTTATAPAIKPFALLAEEQQRQQHRGRGGSNLKQKPIRLTRSFSHAQQQDDSSTASTPLLAPSPPASRPTSPVRPYLVSTSVARPSSIDGRRPRTSISIVRPSAAAVAEAAAAPVVPLPLPPLTLKETAVLASQFTLVWFGANWAINAGLGLTSVASGTTIGSASGFFTLALGAALGVDRFTLPRLGAVCISALGVAAVTFADRDTATSTISAAADTGAVVLNGLRKRSSSSEPMLKPMLMAAAAAGKPPNAPLGDMLALLSAFLYSLYVMLLKTRIGSEDRISMPLMFGIVGAINILCLWPMLPLLHFSGIESFSLPPSPQIWAGVVVNMCITFVSDFIYLLAMLKSSPLITTLGLSLTIPLAVVIDAIKGSHTGGLVAVVGSTAVLSSFGFIGWDDHRCFQEEKRKAARALALQVQLESEASAASAGEQEQVQHDGSDSRMQPRAGHSRNSSAISLASDSSSAS</sequence>
<protein>
    <recommendedName>
        <fullName evidence="7">DUF3955 domain-containing protein</fullName>
    </recommendedName>
</protein>
<dbReference type="Pfam" id="PF13127">
    <property type="entry name" value="DUF3955"/>
    <property type="match status" value="1"/>
</dbReference>
<evidence type="ECO:0000256" key="3">
    <source>
        <dbReference type="ARBA" id="ARBA00022989"/>
    </source>
</evidence>
<gene>
    <name evidence="8" type="ORF">EX895_002835</name>
</gene>
<dbReference type="PANTHER" id="PTHR23051">
    <property type="entry name" value="SOLUTE CARRIER FAMILY 35, MEMBER F5"/>
    <property type="match status" value="1"/>
</dbReference>
<reference evidence="8 9" key="1">
    <citation type="submission" date="2019-05" db="EMBL/GenBank/DDBJ databases">
        <title>Sporisorium graminicola CBS 10092 draft sequencing and annotation.</title>
        <authorList>
            <person name="Solano-Gonzalez S."/>
            <person name="Caddick M.X."/>
            <person name="Darby A."/>
        </authorList>
    </citation>
    <scope>NUCLEOTIDE SEQUENCE [LARGE SCALE GENOMIC DNA]</scope>
    <source>
        <strain evidence="8 9">CBS 10092</strain>
    </source>
</reference>
<feature type="compositionally biased region" description="Polar residues" evidence="5">
    <location>
        <begin position="198"/>
        <end position="207"/>
    </location>
</feature>
<feature type="transmembrane region" description="Helical" evidence="6">
    <location>
        <begin position="284"/>
        <end position="302"/>
    </location>
</feature>
<evidence type="ECO:0000313" key="9">
    <source>
        <dbReference type="Proteomes" id="UP000306050"/>
    </source>
</evidence>
<evidence type="ECO:0000259" key="7">
    <source>
        <dbReference type="Pfam" id="PF13127"/>
    </source>
</evidence>
<feature type="region of interest" description="Disordered" evidence="5">
    <location>
        <begin position="198"/>
        <end position="231"/>
    </location>
</feature>
<dbReference type="OrthoDB" id="1436450at2759"/>
<dbReference type="AlphaFoldDB" id="A0A4U7KU22"/>
<evidence type="ECO:0000256" key="2">
    <source>
        <dbReference type="ARBA" id="ARBA00022692"/>
    </source>
</evidence>
<dbReference type="GO" id="GO:0000329">
    <property type="term" value="C:fungal-type vacuole membrane"/>
    <property type="evidence" value="ECO:0007669"/>
    <property type="project" value="TreeGrafter"/>
</dbReference>
<dbReference type="Proteomes" id="UP000306050">
    <property type="component" value="Chromosome SGRAM_18"/>
</dbReference>
<feature type="domain" description="DUF3955" evidence="7">
    <location>
        <begin position="33"/>
        <end position="82"/>
    </location>
</feature>
<feature type="compositionally biased region" description="Low complexity" evidence="5">
    <location>
        <begin position="606"/>
        <end position="622"/>
    </location>
</feature>
<feature type="transmembrane region" description="Helical" evidence="6">
    <location>
        <begin position="66"/>
        <end position="86"/>
    </location>
</feature>
<dbReference type="EMBL" id="SRRM01000010">
    <property type="protein sequence ID" value="TKY88125.1"/>
    <property type="molecule type" value="Genomic_DNA"/>
</dbReference>
<evidence type="ECO:0000256" key="6">
    <source>
        <dbReference type="SAM" id="Phobius"/>
    </source>
</evidence>
<name>A0A4U7KU22_9BASI</name>
<dbReference type="InterPro" id="IPR025016">
    <property type="entry name" value="DUF3955"/>
</dbReference>
<feature type="transmembrane region" description="Helical" evidence="6">
    <location>
        <begin position="308"/>
        <end position="332"/>
    </location>
</feature>
<feature type="transmembrane region" description="Helical" evidence="6">
    <location>
        <begin position="507"/>
        <end position="526"/>
    </location>
</feature>
<feature type="transmembrane region" description="Helical" evidence="6">
    <location>
        <begin position="339"/>
        <end position="358"/>
    </location>
</feature>
<comment type="caution">
    <text evidence="8">The sequence shown here is derived from an EMBL/GenBank/DDBJ whole genome shotgun (WGS) entry which is preliminary data.</text>
</comment>
<dbReference type="GeneID" id="40725730"/>
<evidence type="ECO:0000256" key="5">
    <source>
        <dbReference type="SAM" id="MobiDB-lite"/>
    </source>
</evidence>
<dbReference type="KEGG" id="sgra:EX895_002835"/>
<feature type="transmembrane region" description="Helical" evidence="6">
    <location>
        <begin position="441"/>
        <end position="459"/>
    </location>
</feature>
<dbReference type="PANTHER" id="PTHR23051:SF0">
    <property type="entry name" value="SOLUTE CARRIER FAMILY 35 MEMBER F5"/>
    <property type="match status" value="1"/>
</dbReference>
<feature type="region of interest" description="Disordered" evidence="5">
    <location>
        <begin position="580"/>
        <end position="622"/>
    </location>
</feature>